<dbReference type="GO" id="GO:0006508">
    <property type="term" value="P:proteolysis"/>
    <property type="evidence" value="ECO:0007669"/>
    <property type="project" value="UniProtKB-KW"/>
</dbReference>
<proteinExistence type="inferred from homology"/>
<dbReference type="InterPro" id="IPR001131">
    <property type="entry name" value="Peptidase_M24B_aminopep-P_CS"/>
</dbReference>
<evidence type="ECO:0000256" key="5">
    <source>
        <dbReference type="RuleBase" id="RU000590"/>
    </source>
</evidence>
<dbReference type="PROSITE" id="PS00491">
    <property type="entry name" value="PROLINE_PEPTIDASE"/>
    <property type="match status" value="1"/>
</dbReference>
<organism evidence="8 9">
    <name type="scientific">Sphaerobacter thermophilus (strain ATCC 49802 / DSM 20745 / KCCM 41009 / NCIMB 13125 / S 6022)</name>
    <dbReference type="NCBI Taxonomy" id="479434"/>
    <lineage>
        <taxon>Bacteria</taxon>
        <taxon>Pseudomonadati</taxon>
        <taxon>Thermomicrobiota</taxon>
        <taxon>Thermomicrobia</taxon>
        <taxon>Sphaerobacterales</taxon>
        <taxon>Sphaerobacterineae</taxon>
        <taxon>Sphaerobacteraceae</taxon>
        <taxon>Sphaerobacter</taxon>
    </lineage>
</organism>
<dbReference type="EMBL" id="CP001824">
    <property type="protein sequence ID" value="ACZ40201.1"/>
    <property type="molecule type" value="Genomic_DNA"/>
</dbReference>
<evidence type="ECO:0000259" key="6">
    <source>
        <dbReference type="Pfam" id="PF00557"/>
    </source>
</evidence>
<evidence type="ECO:0000259" key="7">
    <source>
        <dbReference type="Pfam" id="PF01321"/>
    </source>
</evidence>
<name>D1C8Q8_SPHTD</name>
<dbReference type="Gene3D" id="3.90.230.10">
    <property type="entry name" value="Creatinase/methionine aminopeptidase superfamily"/>
    <property type="match status" value="1"/>
</dbReference>
<dbReference type="InterPro" id="IPR036005">
    <property type="entry name" value="Creatinase/aminopeptidase-like"/>
</dbReference>
<gene>
    <name evidence="8" type="ordered locus">Sthe_2788</name>
</gene>
<accession>D1C8Q8</accession>
<dbReference type="FunCoup" id="D1C8Q8">
    <property type="interactions" value="355"/>
</dbReference>
<dbReference type="OrthoDB" id="9806388at2"/>
<dbReference type="CDD" id="cd01092">
    <property type="entry name" value="APP-like"/>
    <property type="match status" value="1"/>
</dbReference>
<dbReference type="GO" id="GO:0008237">
    <property type="term" value="F:metallopeptidase activity"/>
    <property type="evidence" value="ECO:0007669"/>
    <property type="project" value="UniProtKB-KW"/>
</dbReference>
<dbReference type="PANTHER" id="PTHR46112">
    <property type="entry name" value="AMINOPEPTIDASE"/>
    <property type="match status" value="1"/>
</dbReference>
<feature type="domain" description="Peptidase M24" evidence="6">
    <location>
        <begin position="150"/>
        <end position="352"/>
    </location>
</feature>
<dbReference type="GO" id="GO:0046872">
    <property type="term" value="F:metal ion binding"/>
    <property type="evidence" value="ECO:0007669"/>
    <property type="project" value="UniProtKB-KW"/>
</dbReference>
<keyword evidence="4" id="KW-0482">Metalloprotease</keyword>
<dbReference type="AlphaFoldDB" id="D1C8Q8"/>
<evidence type="ECO:0000313" key="8">
    <source>
        <dbReference type="EMBL" id="ACZ40201.1"/>
    </source>
</evidence>
<keyword evidence="2 5" id="KW-0479">Metal-binding</keyword>
<comment type="similarity">
    <text evidence="5">Belongs to the peptidase M24B family.</text>
</comment>
<sequence>MSQDAQVTAQRLNRVREVMEQAGVDLLVIGPSSDFRYFTGHAPRLSERLTALIIPREGEATITVPRLEAPLLAHLSDRFAMAIWDETERPTERIAAMGREAGVRAVAVNDQFWSVFLLQLEELLPSASFQSASKIMTRMRVVKDPAEIALLREAARRTDAAWEEFCATVRLTGRTEREVAVDLQALMAKQGFPTLAFCAVASGPNAASPHHETSDRVIQPGDPVVIDFGGEYEGYYSDITRTPVAGEPHPEFVKIYEIVKQAQQAAFETIRPGVACQDVDRAARKIISDAGYGEYFIHRVGHGLGLEIHEPPYLVEGNTQPLEAGMVTSDEPGIYIPGKWGVRIEDAVLVTEDGAERLNTVSRDLVSLP</sequence>
<dbReference type="Pfam" id="PF01321">
    <property type="entry name" value="Creatinase_N"/>
    <property type="match status" value="1"/>
</dbReference>
<dbReference type="STRING" id="479434.Sthe_2788"/>
<protein>
    <submittedName>
        <fullName evidence="8">Peptidase M24</fullName>
    </submittedName>
</protein>
<evidence type="ECO:0000256" key="3">
    <source>
        <dbReference type="ARBA" id="ARBA00022801"/>
    </source>
</evidence>
<reference evidence="9" key="1">
    <citation type="submission" date="2009-11" db="EMBL/GenBank/DDBJ databases">
        <title>The complete chromosome 2 of Sphaerobacter thermophilus DSM 20745.</title>
        <authorList>
            <person name="Lucas S."/>
            <person name="Copeland A."/>
            <person name="Lapidus A."/>
            <person name="Glavina del Rio T."/>
            <person name="Dalin E."/>
            <person name="Tice H."/>
            <person name="Bruce D."/>
            <person name="Goodwin L."/>
            <person name="Pitluck S."/>
            <person name="Kyrpides N."/>
            <person name="Mavromatis K."/>
            <person name="Ivanova N."/>
            <person name="Mikhailova N."/>
            <person name="LaButti K.M."/>
            <person name="Clum A."/>
            <person name="Sun H.I."/>
            <person name="Brettin T."/>
            <person name="Detter J.C."/>
            <person name="Han C."/>
            <person name="Larimer F."/>
            <person name="Land M."/>
            <person name="Hauser L."/>
            <person name="Markowitz V."/>
            <person name="Cheng J.F."/>
            <person name="Hugenholtz P."/>
            <person name="Woyke T."/>
            <person name="Wu D."/>
            <person name="Steenblock K."/>
            <person name="Schneider S."/>
            <person name="Pukall R."/>
            <person name="Goeker M."/>
            <person name="Klenk H.P."/>
            <person name="Eisen J.A."/>
        </authorList>
    </citation>
    <scope>NUCLEOTIDE SEQUENCE [LARGE SCALE GENOMIC DNA]</scope>
    <source>
        <strain evidence="9">ATCC 49802 / DSM 20745 / S 6022</strain>
    </source>
</reference>
<dbReference type="InParanoid" id="D1C8Q8"/>
<keyword evidence="3" id="KW-0378">Hydrolase</keyword>
<dbReference type="InterPro" id="IPR029149">
    <property type="entry name" value="Creatin/AminoP/Spt16_N"/>
</dbReference>
<dbReference type="eggNOG" id="COG0006">
    <property type="taxonomic scope" value="Bacteria"/>
</dbReference>
<dbReference type="SUPFAM" id="SSF53092">
    <property type="entry name" value="Creatinase/prolidase N-terminal domain"/>
    <property type="match status" value="1"/>
</dbReference>
<evidence type="ECO:0000256" key="4">
    <source>
        <dbReference type="ARBA" id="ARBA00023049"/>
    </source>
</evidence>
<dbReference type="KEGG" id="sti:Sthe_2788"/>
<dbReference type="Gene3D" id="3.40.350.10">
    <property type="entry name" value="Creatinase/prolidase N-terminal domain"/>
    <property type="match status" value="1"/>
</dbReference>
<feature type="domain" description="Creatinase N-terminal" evidence="7">
    <location>
        <begin position="11"/>
        <end position="142"/>
    </location>
</feature>
<dbReference type="InterPro" id="IPR000587">
    <property type="entry name" value="Creatinase_N"/>
</dbReference>
<dbReference type="HOGENOM" id="CLU_017266_4_1_0"/>
<evidence type="ECO:0000256" key="2">
    <source>
        <dbReference type="ARBA" id="ARBA00022723"/>
    </source>
</evidence>
<dbReference type="Proteomes" id="UP000002027">
    <property type="component" value="Chromosome 2"/>
</dbReference>
<dbReference type="RefSeq" id="WP_012873237.1">
    <property type="nucleotide sequence ID" value="NC_013524.1"/>
</dbReference>
<evidence type="ECO:0000256" key="1">
    <source>
        <dbReference type="ARBA" id="ARBA00022670"/>
    </source>
</evidence>
<evidence type="ECO:0000313" key="9">
    <source>
        <dbReference type="Proteomes" id="UP000002027"/>
    </source>
</evidence>
<dbReference type="Pfam" id="PF00557">
    <property type="entry name" value="Peptidase_M24"/>
    <property type="match status" value="1"/>
</dbReference>
<dbReference type="InterPro" id="IPR000994">
    <property type="entry name" value="Pept_M24"/>
</dbReference>
<keyword evidence="1" id="KW-0645">Protease</keyword>
<dbReference type="PANTHER" id="PTHR46112:SF3">
    <property type="entry name" value="AMINOPEPTIDASE YPDF"/>
    <property type="match status" value="1"/>
</dbReference>
<keyword evidence="9" id="KW-1185">Reference proteome</keyword>
<dbReference type="InterPro" id="IPR050659">
    <property type="entry name" value="Peptidase_M24B"/>
</dbReference>
<reference evidence="8 9" key="2">
    <citation type="journal article" date="2010" name="Stand. Genomic Sci.">
        <title>Complete genome sequence of Desulfohalobium retbaense type strain (HR(100)).</title>
        <authorList>
            <person name="Spring S."/>
            <person name="Nolan M."/>
            <person name="Lapidus A."/>
            <person name="Glavina Del Rio T."/>
            <person name="Copeland A."/>
            <person name="Tice H."/>
            <person name="Cheng J.F."/>
            <person name="Lucas S."/>
            <person name="Land M."/>
            <person name="Chen F."/>
            <person name="Bruce D."/>
            <person name="Goodwin L."/>
            <person name="Pitluck S."/>
            <person name="Ivanova N."/>
            <person name="Mavromatis K."/>
            <person name="Mikhailova N."/>
            <person name="Pati A."/>
            <person name="Chen A."/>
            <person name="Palaniappan K."/>
            <person name="Hauser L."/>
            <person name="Chang Y.J."/>
            <person name="Jeffries C.D."/>
            <person name="Munk C."/>
            <person name="Kiss H."/>
            <person name="Chain P."/>
            <person name="Han C."/>
            <person name="Brettin T."/>
            <person name="Detter J.C."/>
            <person name="Schuler E."/>
            <person name="Goker M."/>
            <person name="Rohde M."/>
            <person name="Bristow J."/>
            <person name="Eisen J.A."/>
            <person name="Markowitz V."/>
            <person name="Hugenholtz P."/>
            <person name="Kyrpides N.C."/>
            <person name="Klenk H.P."/>
        </authorList>
    </citation>
    <scope>NUCLEOTIDE SEQUENCE [LARGE SCALE GENOMIC DNA]</scope>
    <source>
        <strain evidence="9">ATCC 49802 / DSM 20745 / S 6022</strain>
    </source>
</reference>
<dbReference type="SUPFAM" id="SSF55920">
    <property type="entry name" value="Creatinase/aminopeptidase"/>
    <property type="match status" value="1"/>
</dbReference>